<keyword evidence="2" id="KW-1185">Reference proteome</keyword>
<evidence type="ECO:0000313" key="2">
    <source>
        <dbReference type="Proteomes" id="UP000366065"/>
    </source>
</evidence>
<name>A0ABY6VT08_9BURK</name>
<accession>A0ABY6VT08</accession>
<protein>
    <submittedName>
        <fullName evidence="1">Uncharacterized protein</fullName>
    </submittedName>
</protein>
<sequence>MMTLARTAIVSIAVRQEDGKICEEDARARVPKHQAAICWSTCSAYGTGATAP</sequence>
<comment type="caution">
    <text evidence="1">The sequence shown here is derived from an EMBL/GenBank/DDBJ whole genome shotgun (WGS) entry which is preliminary data.</text>
</comment>
<reference evidence="1 2" key="1">
    <citation type="submission" date="2019-08" db="EMBL/GenBank/DDBJ databases">
        <authorList>
            <person name="Peeters C."/>
        </authorList>
    </citation>
    <scope>NUCLEOTIDE SEQUENCE [LARGE SCALE GENOMIC DNA]</scope>
    <source>
        <strain evidence="1 2">LMG 20602</strain>
    </source>
</reference>
<gene>
    <name evidence="1" type="ORF">PCA20602_01329</name>
</gene>
<dbReference type="EMBL" id="CABPRV010000002">
    <property type="protein sequence ID" value="VVD85062.1"/>
    <property type="molecule type" value="Genomic_DNA"/>
</dbReference>
<organism evidence="1 2">
    <name type="scientific">Pandoraea capi</name>
    <dbReference type="NCBI Taxonomy" id="2508286"/>
    <lineage>
        <taxon>Bacteria</taxon>
        <taxon>Pseudomonadati</taxon>
        <taxon>Pseudomonadota</taxon>
        <taxon>Betaproteobacteria</taxon>
        <taxon>Burkholderiales</taxon>
        <taxon>Burkholderiaceae</taxon>
        <taxon>Pandoraea</taxon>
    </lineage>
</organism>
<proteinExistence type="predicted"/>
<dbReference type="Proteomes" id="UP000366065">
    <property type="component" value="Unassembled WGS sequence"/>
</dbReference>
<evidence type="ECO:0000313" key="1">
    <source>
        <dbReference type="EMBL" id="VVD85062.1"/>
    </source>
</evidence>